<protein>
    <submittedName>
        <fullName evidence="2">Uncharacterized protein</fullName>
    </submittedName>
</protein>
<dbReference type="EMBL" id="KZ302333">
    <property type="protein sequence ID" value="PFH45583.1"/>
    <property type="molecule type" value="Genomic_DNA"/>
</dbReference>
<evidence type="ECO:0000256" key="1">
    <source>
        <dbReference type="SAM" id="SignalP"/>
    </source>
</evidence>
<reference evidence="2 3" key="1">
    <citation type="submission" date="2014-02" db="EMBL/GenBank/DDBJ databases">
        <title>Transposable element dynamics among asymbiotic and ectomycorrhizal Amanita fungi.</title>
        <authorList>
            <consortium name="DOE Joint Genome Institute"/>
            <person name="Hess J."/>
            <person name="Skrede I."/>
            <person name="Wolfe B."/>
            <person name="LaButti K."/>
            <person name="Ohm R.A."/>
            <person name="Grigoriev I.V."/>
            <person name="Pringle A."/>
        </authorList>
    </citation>
    <scope>NUCLEOTIDE SEQUENCE [LARGE SCALE GENOMIC DNA]</scope>
    <source>
        <strain evidence="2 3">SKay4041</strain>
    </source>
</reference>
<evidence type="ECO:0000313" key="3">
    <source>
        <dbReference type="Proteomes" id="UP000242287"/>
    </source>
</evidence>
<gene>
    <name evidence="2" type="ORF">AMATHDRAFT_88743</name>
</gene>
<organism evidence="2 3">
    <name type="scientific">Amanita thiersii Skay4041</name>
    <dbReference type="NCBI Taxonomy" id="703135"/>
    <lineage>
        <taxon>Eukaryota</taxon>
        <taxon>Fungi</taxon>
        <taxon>Dikarya</taxon>
        <taxon>Basidiomycota</taxon>
        <taxon>Agaricomycotina</taxon>
        <taxon>Agaricomycetes</taxon>
        <taxon>Agaricomycetidae</taxon>
        <taxon>Agaricales</taxon>
        <taxon>Pluteineae</taxon>
        <taxon>Amanitaceae</taxon>
        <taxon>Amanita</taxon>
    </lineage>
</organism>
<feature type="chain" id="PRO_5012360405" evidence="1">
    <location>
        <begin position="23"/>
        <end position="190"/>
    </location>
</feature>
<accession>A0A2A9ND74</accession>
<sequence length="190" mass="21147">MRLLTSIFILTTSLFGLVGVTARPTRYGYDRGSPKENTPLLQGKLVVQIPIDEDFCVHAISSDRNDKFTATRCMNHGGTAMVLDRAPGSYNREPNACSVILYLDTHQLVNVGEGLCYSNKPIPEQKPLCEHGKYIVTHHGNGQDYYTYINTITGAMEYSKYNPQRDNLSCYDGPTSSSIPIVLPTRARLL</sequence>
<keyword evidence="1" id="KW-0732">Signal</keyword>
<dbReference type="AlphaFoldDB" id="A0A2A9ND74"/>
<feature type="signal peptide" evidence="1">
    <location>
        <begin position="1"/>
        <end position="22"/>
    </location>
</feature>
<proteinExistence type="predicted"/>
<dbReference type="Proteomes" id="UP000242287">
    <property type="component" value="Unassembled WGS sequence"/>
</dbReference>
<name>A0A2A9ND74_9AGAR</name>
<evidence type="ECO:0000313" key="2">
    <source>
        <dbReference type="EMBL" id="PFH45583.1"/>
    </source>
</evidence>
<keyword evidence="3" id="KW-1185">Reference proteome</keyword>